<proteinExistence type="predicted"/>
<dbReference type="AlphaFoldDB" id="A0A9Q3KAD9"/>
<name>A0A9Q3KAD9_9BASI</name>
<accession>A0A9Q3KAD9</accession>
<keyword evidence="2" id="KW-1185">Reference proteome</keyword>
<dbReference type="EMBL" id="AVOT02097810">
    <property type="protein sequence ID" value="MBW0576182.1"/>
    <property type="molecule type" value="Genomic_DNA"/>
</dbReference>
<evidence type="ECO:0000313" key="2">
    <source>
        <dbReference type="Proteomes" id="UP000765509"/>
    </source>
</evidence>
<comment type="caution">
    <text evidence="1">The sequence shown here is derived from an EMBL/GenBank/DDBJ whole genome shotgun (WGS) entry which is preliminary data.</text>
</comment>
<protein>
    <submittedName>
        <fullName evidence="1">Uncharacterized protein</fullName>
    </submittedName>
</protein>
<reference evidence="1" key="1">
    <citation type="submission" date="2021-03" db="EMBL/GenBank/DDBJ databases">
        <title>Draft genome sequence of rust myrtle Austropuccinia psidii MF-1, a brazilian biotype.</title>
        <authorList>
            <person name="Quecine M.C."/>
            <person name="Pachon D.M.R."/>
            <person name="Bonatelli M.L."/>
            <person name="Correr F.H."/>
            <person name="Franceschini L.M."/>
            <person name="Leite T.F."/>
            <person name="Margarido G.R.A."/>
            <person name="Almeida C.A."/>
            <person name="Ferrarezi J.A."/>
            <person name="Labate C.A."/>
        </authorList>
    </citation>
    <scope>NUCLEOTIDE SEQUENCE</scope>
    <source>
        <strain evidence="1">MF-1</strain>
    </source>
</reference>
<gene>
    <name evidence="1" type="ORF">O181_115897</name>
</gene>
<evidence type="ECO:0000313" key="1">
    <source>
        <dbReference type="EMBL" id="MBW0576182.1"/>
    </source>
</evidence>
<dbReference type="Proteomes" id="UP000765509">
    <property type="component" value="Unassembled WGS sequence"/>
</dbReference>
<sequence length="262" mass="31607">MEFNQVTCDKTRKTDLWQELKYKEEMYKIEVIDSIQSFQHEFRNSKRCSTSKMNEIQHLLHSLPRMYTPMNQNEAKRNSNLHSLNLENLHLKNGFSTYFHNLEPSRGQSHLKEVPKHKEWHHFSGEGEYDYMKLMRGIDMIREDFELQERLVTAKYNTFFTKSAHRWHIKLRQAHGHQIWTWWKTQIINIRTNDAWRFKVEKTFESAKFNSENDKALARFCQQKDRLTALYSDMSEFVRFVYETLDNSSKIKSTVTVLNINI</sequence>
<organism evidence="1 2">
    <name type="scientific">Austropuccinia psidii MF-1</name>
    <dbReference type="NCBI Taxonomy" id="1389203"/>
    <lineage>
        <taxon>Eukaryota</taxon>
        <taxon>Fungi</taxon>
        <taxon>Dikarya</taxon>
        <taxon>Basidiomycota</taxon>
        <taxon>Pucciniomycotina</taxon>
        <taxon>Pucciniomycetes</taxon>
        <taxon>Pucciniales</taxon>
        <taxon>Sphaerophragmiaceae</taxon>
        <taxon>Austropuccinia</taxon>
    </lineage>
</organism>